<evidence type="ECO:0000313" key="2">
    <source>
        <dbReference type="EMBL" id="GFR05236.1"/>
    </source>
</evidence>
<dbReference type="OrthoDB" id="446173at2759"/>
<keyword evidence="1" id="KW-1015">Disulfide bond</keyword>
<organism evidence="2 3">
    <name type="scientific">Trichonephila clavata</name>
    <name type="common">Joro spider</name>
    <name type="synonym">Nephila clavata</name>
    <dbReference type="NCBI Taxonomy" id="2740835"/>
    <lineage>
        <taxon>Eukaryota</taxon>
        <taxon>Metazoa</taxon>
        <taxon>Ecdysozoa</taxon>
        <taxon>Arthropoda</taxon>
        <taxon>Chelicerata</taxon>
        <taxon>Arachnida</taxon>
        <taxon>Araneae</taxon>
        <taxon>Araneomorphae</taxon>
        <taxon>Entelegynae</taxon>
        <taxon>Araneoidea</taxon>
        <taxon>Nephilidae</taxon>
        <taxon>Trichonephila</taxon>
    </lineage>
</organism>
<dbReference type="PROSITE" id="PS50092">
    <property type="entry name" value="TSP1"/>
    <property type="match status" value="1"/>
</dbReference>
<dbReference type="AlphaFoldDB" id="A0A8X6GI73"/>
<sequence>MEAVFVMEKAKNHKNVIMQNAQCMVNGEIGMEWSLCSSSCGGGTRERKRKCDSPFPAYGGHYCIGQHVQIDYCNNAECPGNA</sequence>
<accession>A0A8X6GI73</accession>
<dbReference type="Pfam" id="PF00090">
    <property type="entry name" value="TSP_1"/>
    <property type="match status" value="1"/>
</dbReference>
<dbReference type="InterPro" id="IPR038877">
    <property type="entry name" value="THSD1"/>
</dbReference>
<gene>
    <name evidence="2" type="primary">HMCN1_5</name>
    <name evidence="2" type="ORF">TNCT_466071</name>
</gene>
<dbReference type="GO" id="GO:0071944">
    <property type="term" value="C:cell periphery"/>
    <property type="evidence" value="ECO:0007669"/>
    <property type="project" value="TreeGrafter"/>
</dbReference>
<dbReference type="FunFam" id="2.20.100.10:FF:000001">
    <property type="entry name" value="semaphorin-5A isoform X1"/>
    <property type="match status" value="1"/>
</dbReference>
<dbReference type="InterPro" id="IPR000884">
    <property type="entry name" value="TSP1_rpt"/>
</dbReference>
<dbReference type="Proteomes" id="UP000887116">
    <property type="component" value="Unassembled WGS sequence"/>
</dbReference>
<dbReference type="InterPro" id="IPR036383">
    <property type="entry name" value="TSP1_rpt_sf"/>
</dbReference>
<dbReference type="SMART" id="SM00209">
    <property type="entry name" value="TSP1"/>
    <property type="match status" value="1"/>
</dbReference>
<name>A0A8X6GI73_TRICU</name>
<evidence type="ECO:0000313" key="3">
    <source>
        <dbReference type="Proteomes" id="UP000887116"/>
    </source>
</evidence>
<keyword evidence="3" id="KW-1185">Reference proteome</keyword>
<protein>
    <submittedName>
        <fullName evidence="2">Hemicentin-1</fullName>
    </submittedName>
</protein>
<comment type="caution">
    <text evidence="2">The sequence shown here is derived from an EMBL/GenBank/DDBJ whole genome shotgun (WGS) entry which is preliminary data.</text>
</comment>
<proteinExistence type="predicted"/>
<reference evidence="2" key="1">
    <citation type="submission" date="2020-07" db="EMBL/GenBank/DDBJ databases">
        <title>Multicomponent nature underlies the extraordinary mechanical properties of spider dragline silk.</title>
        <authorList>
            <person name="Kono N."/>
            <person name="Nakamura H."/>
            <person name="Mori M."/>
            <person name="Yoshida Y."/>
            <person name="Ohtoshi R."/>
            <person name="Malay A.D."/>
            <person name="Moran D.A.P."/>
            <person name="Tomita M."/>
            <person name="Numata K."/>
            <person name="Arakawa K."/>
        </authorList>
    </citation>
    <scope>NUCLEOTIDE SEQUENCE</scope>
</reference>
<dbReference type="Gene3D" id="2.20.100.10">
    <property type="entry name" value="Thrombospondin type-1 (TSP1) repeat"/>
    <property type="match status" value="1"/>
</dbReference>
<dbReference type="SUPFAM" id="SSF82895">
    <property type="entry name" value="TSP-1 type 1 repeat"/>
    <property type="match status" value="1"/>
</dbReference>
<evidence type="ECO:0000256" key="1">
    <source>
        <dbReference type="ARBA" id="ARBA00023157"/>
    </source>
</evidence>
<dbReference type="PANTHER" id="PTHR16311:SF3">
    <property type="entry name" value="THROMBOSPONDIN TYPE-1 DOMAIN-CONTAINING PROTEIN 1"/>
    <property type="match status" value="1"/>
</dbReference>
<dbReference type="EMBL" id="BMAO01035681">
    <property type="protein sequence ID" value="GFR05236.1"/>
    <property type="molecule type" value="Genomic_DNA"/>
</dbReference>
<dbReference type="PANTHER" id="PTHR16311">
    <property type="entry name" value="THROMBOSPONDIN TYPE I DOMAIN-CONTAINING 1"/>
    <property type="match status" value="1"/>
</dbReference>